<name>R7UI40_CAPTE</name>
<reference evidence="3 5" key="2">
    <citation type="journal article" date="2013" name="Nature">
        <title>Insights into bilaterian evolution from three spiralian genomes.</title>
        <authorList>
            <person name="Simakov O."/>
            <person name="Marletaz F."/>
            <person name="Cho S.J."/>
            <person name="Edsinger-Gonzales E."/>
            <person name="Havlak P."/>
            <person name="Hellsten U."/>
            <person name="Kuo D.H."/>
            <person name="Larsson T."/>
            <person name="Lv J."/>
            <person name="Arendt D."/>
            <person name="Savage R."/>
            <person name="Osoegawa K."/>
            <person name="de Jong P."/>
            <person name="Grimwood J."/>
            <person name="Chapman J.A."/>
            <person name="Shapiro H."/>
            <person name="Aerts A."/>
            <person name="Otillar R.P."/>
            <person name="Terry A.Y."/>
            <person name="Boore J.L."/>
            <person name="Grigoriev I.V."/>
            <person name="Lindberg D.R."/>
            <person name="Seaver E.C."/>
            <person name="Weisblat D.A."/>
            <person name="Putnam N.H."/>
            <person name="Rokhsar D.S."/>
        </authorList>
    </citation>
    <scope>NUCLEOTIDE SEQUENCE</scope>
    <source>
        <strain evidence="3 5">I ESC-2004</strain>
    </source>
</reference>
<evidence type="ECO:0000313" key="4">
    <source>
        <dbReference type="EnsemblMetazoa" id="CapteP162297"/>
    </source>
</evidence>
<gene>
    <name evidence="3" type="ORF">CAPTEDRAFT_162297</name>
</gene>
<reference evidence="5" key="1">
    <citation type="submission" date="2012-12" db="EMBL/GenBank/DDBJ databases">
        <authorList>
            <person name="Hellsten U."/>
            <person name="Grimwood J."/>
            <person name="Chapman J.A."/>
            <person name="Shapiro H."/>
            <person name="Aerts A."/>
            <person name="Otillar R.P."/>
            <person name="Terry A.Y."/>
            <person name="Boore J.L."/>
            <person name="Simakov O."/>
            <person name="Marletaz F."/>
            <person name="Cho S.-J."/>
            <person name="Edsinger-Gonzales E."/>
            <person name="Havlak P."/>
            <person name="Kuo D.-H."/>
            <person name="Larsson T."/>
            <person name="Lv J."/>
            <person name="Arendt D."/>
            <person name="Savage R."/>
            <person name="Osoegawa K."/>
            <person name="de Jong P."/>
            <person name="Lindberg D.R."/>
            <person name="Seaver E.C."/>
            <person name="Weisblat D.A."/>
            <person name="Putnam N.H."/>
            <person name="Grigoriev I.V."/>
            <person name="Rokhsar D.S."/>
        </authorList>
    </citation>
    <scope>NUCLEOTIDE SEQUENCE</scope>
    <source>
        <strain evidence="5">I ESC-2004</strain>
    </source>
</reference>
<dbReference type="InterPro" id="IPR048278">
    <property type="entry name" value="PFN"/>
</dbReference>
<evidence type="ECO:0000313" key="3">
    <source>
        <dbReference type="EMBL" id="ELU03438.1"/>
    </source>
</evidence>
<comment type="similarity">
    <text evidence="1 2">Belongs to the profilin family.</text>
</comment>
<dbReference type="GO" id="GO:0003785">
    <property type="term" value="F:actin monomer binding"/>
    <property type="evidence" value="ECO:0007669"/>
    <property type="project" value="TreeGrafter"/>
</dbReference>
<dbReference type="GO" id="GO:0005938">
    <property type="term" value="C:cell cortex"/>
    <property type="evidence" value="ECO:0007669"/>
    <property type="project" value="TreeGrafter"/>
</dbReference>
<dbReference type="STRING" id="283909.R7UI40"/>
<dbReference type="PRINTS" id="PR00392">
    <property type="entry name" value="PROFILIN"/>
</dbReference>
<dbReference type="InterPro" id="IPR036140">
    <property type="entry name" value="PFN_sf"/>
</dbReference>
<dbReference type="Gene3D" id="3.30.450.30">
    <property type="entry name" value="Dynein light chain 2a, cytoplasmic"/>
    <property type="match status" value="1"/>
</dbReference>
<reference evidence="4" key="3">
    <citation type="submission" date="2015-06" db="UniProtKB">
        <authorList>
            <consortium name="EnsemblMetazoa"/>
        </authorList>
    </citation>
    <scope>IDENTIFICATION</scope>
</reference>
<dbReference type="AlphaFoldDB" id="R7UI40"/>
<dbReference type="SUPFAM" id="SSF55770">
    <property type="entry name" value="Profilin (actin-binding protein)"/>
    <property type="match status" value="1"/>
</dbReference>
<dbReference type="SMART" id="SM00392">
    <property type="entry name" value="PROF"/>
    <property type="match status" value="1"/>
</dbReference>
<evidence type="ECO:0000256" key="2">
    <source>
        <dbReference type="RuleBase" id="RU003909"/>
    </source>
</evidence>
<dbReference type="HOGENOM" id="CLU_120772_1_0_1"/>
<dbReference type="EnsemblMetazoa" id="CapteT162297">
    <property type="protein sequence ID" value="CapteP162297"/>
    <property type="gene ID" value="CapteG162297"/>
</dbReference>
<dbReference type="CDD" id="cd00148">
    <property type="entry name" value="PROF"/>
    <property type="match status" value="1"/>
</dbReference>
<dbReference type="Pfam" id="PF00235">
    <property type="entry name" value="Profilin"/>
    <property type="match status" value="1"/>
</dbReference>
<protein>
    <recommendedName>
        <fullName evidence="2">Profilin</fullName>
    </recommendedName>
</protein>
<accession>R7UI40</accession>
<dbReference type="InterPro" id="IPR027310">
    <property type="entry name" value="Profilin_CS"/>
</dbReference>
<dbReference type="Proteomes" id="UP000014760">
    <property type="component" value="Unassembled WGS sequence"/>
</dbReference>
<dbReference type="PROSITE" id="PS00414">
    <property type="entry name" value="PROFILIN"/>
    <property type="match status" value="1"/>
</dbReference>
<dbReference type="EMBL" id="AMQN01008442">
    <property type="status" value="NOT_ANNOTATED_CDS"/>
    <property type="molecule type" value="Genomic_DNA"/>
</dbReference>
<dbReference type="InterPro" id="IPR005455">
    <property type="entry name" value="PFN_euk"/>
</dbReference>
<dbReference type="OrthoDB" id="421374at2759"/>
<evidence type="ECO:0000256" key="1">
    <source>
        <dbReference type="ARBA" id="ARBA00010058"/>
    </source>
</evidence>
<organism evidence="3">
    <name type="scientific">Capitella teleta</name>
    <name type="common">Polychaete worm</name>
    <dbReference type="NCBI Taxonomy" id="283909"/>
    <lineage>
        <taxon>Eukaryota</taxon>
        <taxon>Metazoa</taxon>
        <taxon>Spiralia</taxon>
        <taxon>Lophotrochozoa</taxon>
        <taxon>Annelida</taxon>
        <taxon>Polychaeta</taxon>
        <taxon>Sedentaria</taxon>
        <taxon>Scolecida</taxon>
        <taxon>Capitellidae</taxon>
        <taxon>Capitella</taxon>
    </lineage>
</organism>
<dbReference type="EMBL" id="KB303150">
    <property type="protein sequence ID" value="ELU03438.1"/>
    <property type="molecule type" value="Genomic_DNA"/>
</dbReference>
<proteinExistence type="inferred from homology"/>
<keyword evidence="2" id="KW-0009">Actin-binding</keyword>
<dbReference type="OMA" id="WTTAGHA"/>
<dbReference type="PANTHER" id="PTHR11604:SF10">
    <property type="entry name" value="PROFILIN"/>
    <property type="match status" value="1"/>
</dbReference>
<keyword evidence="5" id="KW-1185">Reference proteome</keyword>
<dbReference type="PANTHER" id="PTHR11604">
    <property type="entry name" value="PROFILIN"/>
    <property type="match status" value="1"/>
</dbReference>
<evidence type="ECO:0000313" key="5">
    <source>
        <dbReference type="Proteomes" id="UP000014760"/>
    </source>
</evidence>
<sequence length="140" mass="15211">MSWDGYIDTLIGQTRDASGTNHCDSACIIGLDGGARWTTDTHAQAMKVSPQEGATIAACFKSRDFSPFMQNGIRVENNKYQFLREEDGKIVMAKKKELGALTLQSTKTAIIIGHTAEGMQQGNVNKAVGYIADYLETSGM</sequence>